<keyword evidence="4" id="KW-1185">Reference proteome</keyword>
<proteinExistence type="inferred from homology"/>
<reference evidence="3 4" key="1">
    <citation type="journal article" date="2012" name="Science">
        <title>The Paleozoic origin of enzymatic lignin decomposition reconstructed from 31 fungal genomes.</title>
        <authorList>
            <person name="Floudas D."/>
            <person name="Binder M."/>
            <person name="Riley R."/>
            <person name="Barry K."/>
            <person name="Blanchette R.A."/>
            <person name="Henrissat B."/>
            <person name="Martinez A.T."/>
            <person name="Otillar R."/>
            <person name="Spatafora J.W."/>
            <person name="Yadav J.S."/>
            <person name="Aerts A."/>
            <person name="Benoit I."/>
            <person name="Boyd A."/>
            <person name="Carlson A."/>
            <person name="Copeland A."/>
            <person name="Coutinho P.M."/>
            <person name="de Vries R.P."/>
            <person name="Ferreira P."/>
            <person name="Findley K."/>
            <person name="Foster B."/>
            <person name="Gaskell J."/>
            <person name="Glotzer D."/>
            <person name="Gorecki P."/>
            <person name="Heitman J."/>
            <person name="Hesse C."/>
            <person name="Hori C."/>
            <person name="Igarashi K."/>
            <person name="Jurgens J.A."/>
            <person name="Kallen N."/>
            <person name="Kersten P."/>
            <person name="Kohler A."/>
            <person name="Kuees U."/>
            <person name="Kumar T.K.A."/>
            <person name="Kuo A."/>
            <person name="LaButti K."/>
            <person name="Larrondo L.F."/>
            <person name="Lindquist E."/>
            <person name="Ling A."/>
            <person name="Lombard V."/>
            <person name="Lucas S."/>
            <person name="Lundell T."/>
            <person name="Martin R."/>
            <person name="McLaughlin D.J."/>
            <person name="Morgenstern I."/>
            <person name="Morin E."/>
            <person name="Murat C."/>
            <person name="Nagy L.G."/>
            <person name="Nolan M."/>
            <person name="Ohm R.A."/>
            <person name="Patyshakuliyeva A."/>
            <person name="Rokas A."/>
            <person name="Ruiz-Duenas F.J."/>
            <person name="Sabat G."/>
            <person name="Salamov A."/>
            <person name="Samejima M."/>
            <person name="Schmutz J."/>
            <person name="Slot J.C."/>
            <person name="St John F."/>
            <person name="Stenlid J."/>
            <person name="Sun H."/>
            <person name="Sun S."/>
            <person name="Syed K."/>
            <person name="Tsang A."/>
            <person name="Wiebenga A."/>
            <person name="Young D."/>
            <person name="Pisabarro A."/>
            <person name="Eastwood D.C."/>
            <person name="Martin F."/>
            <person name="Cullen D."/>
            <person name="Grigoriev I.V."/>
            <person name="Hibbett D.S."/>
        </authorList>
    </citation>
    <scope>NUCLEOTIDE SEQUENCE [LARGE SCALE GENOMIC DNA]</scope>
    <source>
        <strain evidence="3 4">ATCC 11539</strain>
    </source>
</reference>
<dbReference type="GO" id="GO:0005829">
    <property type="term" value="C:cytosol"/>
    <property type="evidence" value="ECO:0007669"/>
    <property type="project" value="TreeGrafter"/>
</dbReference>
<sequence length="93" mass="10222">DFSLTPVGTGSPSLLHISEYIAECYRVLETTGVSYQVSLSKKCQVCLAMQQCHSVLHQKGAPRVCTAVHIETSLTKADSPHKRVKKVKDILPK</sequence>
<dbReference type="Gene3D" id="3.30.70.930">
    <property type="match status" value="1"/>
</dbReference>
<dbReference type="HOGENOM" id="CLU_137479_0_1_1"/>
<evidence type="ECO:0000256" key="1">
    <source>
        <dbReference type="ARBA" id="ARBA00010272"/>
    </source>
</evidence>
<dbReference type="PANTHER" id="PTHR33777">
    <property type="entry name" value="UPF0045 PROTEIN ECM15"/>
    <property type="match status" value="1"/>
</dbReference>
<dbReference type="Pfam" id="PF01910">
    <property type="entry name" value="Thiamine_BP"/>
    <property type="match status" value="1"/>
</dbReference>
<evidence type="ECO:0000313" key="3">
    <source>
        <dbReference type="EMBL" id="EPQ50949.1"/>
    </source>
</evidence>
<name>S7REP3_GLOTA</name>
<dbReference type="EMBL" id="KB469312">
    <property type="protein sequence ID" value="EPQ50949.1"/>
    <property type="molecule type" value="Genomic_DNA"/>
</dbReference>
<dbReference type="Proteomes" id="UP000030669">
    <property type="component" value="Unassembled WGS sequence"/>
</dbReference>
<evidence type="ECO:0000313" key="4">
    <source>
        <dbReference type="Proteomes" id="UP000030669"/>
    </source>
</evidence>
<evidence type="ECO:0000259" key="2">
    <source>
        <dbReference type="Pfam" id="PF01910"/>
    </source>
</evidence>
<dbReference type="InterPro" id="IPR002767">
    <property type="entry name" value="Thiamine_BP"/>
</dbReference>
<dbReference type="OrthoDB" id="5587367at2759"/>
<dbReference type="AlphaFoldDB" id="S7REP3"/>
<dbReference type="KEGG" id="gtr:GLOTRDRAFT_8019"/>
<dbReference type="GeneID" id="19308950"/>
<feature type="non-terminal residue" evidence="3">
    <location>
        <position position="1"/>
    </location>
</feature>
<feature type="domain" description="Thiamine-binding protein" evidence="2">
    <location>
        <begin position="1"/>
        <end position="88"/>
    </location>
</feature>
<organism evidence="3 4">
    <name type="scientific">Gloeophyllum trabeum (strain ATCC 11539 / FP-39264 / Madison 617)</name>
    <name type="common">Brown rot fungus</name>
    <dbReference type="NCBI Taxonomy" id="670483"/>
    <lineage>
        <taxon>Eukaryota</taxon>
        <taxon>Fungi</taxon>
        <taxon>Dikarya</taxon>
        <taxon>Basidiomycota</taxon>
        <taxon>Agaricomycotina</taxon>
        <taxon>Agaricomycetes</taxon>
        <taxon>Gloeophyllales</taxon>
        <taxon>Gloeophyllaceae</taxon>
        <taxon>Gloeophyllum</taxon>
    </lineage>
</organism>
<dbReference type="InterPro" id="IPR029756">
    <property type="entry name" value="MTH1187/YkoF-like"/>
</dbReference>
<accession>S7REP3</accession>
<protein>
    <recommendedName>
        <fullName evidence="2">Thiamine-binding protein domain-containing protein</fullName>
    </recommendedName>
</protein>
<gene>
    <name evidence="3" type="ORF">GLOTRDRAFT_8019</name>
</gene>
<dbReference type="SUPFAM" id="SSF89957">
    <property type="entry name" value="MTH1187/YkoF-like"/>
    <property type="match status" value="1"/>
</dbReference>
<comment type="similarity">
    <text evidence="1">Belongs to the UPF0045 family.</text>
</comment>
<feature type="non-terminal residue" evidence="3">
    <location>
        <position position="93"/>
    </location>
</feature>
<dbReference type="InterPro" id="IPR051614">
    <property type="entry name" value="UPF0045_domain"/>
</dbReference>
<dbReference type="PANTHER" id="PTHR33777:SF1">
    <property type="entry name" value="UPF0045 PROTEIN ECM15"/>
    <property type="match status" value="1"/>
</dbReference>
<dbReference type="RefSeq" id="XP_007870371.1">
    <property type="nucleotide sequence ID" value="XM_007872180.2"/>
</dbReference>